<comment type="subcellular location">
    <subcellularLocation>
        <location evidence="5">Cytoplasmic vesicle</location>
        <location evidence="5">COPI-coated vesicle membrane</location>
    </subcellularLocation>
</comment>
<dbReference type="SMART" id="SM00222">
    <property type="entry name" value="Sec7"/>
    <property type="match status" value="1"/>
</dbReference>
<dbReference type="PANTHER" id="PTHR10663">
    <property type="entry name" value="GUANYL-NUCLEOTIDE EXCHANGE FACTOR"/>
    <property type="match status" value="1"/>
</dbReference>
<keyword evidence="9" id="KW-1185">Reference proteome</keyword>
<dbReference type="InterPro" id="IPR035999">
    <property type="entry name" value="Sec7_dom_sf"/>
</dbReference>
<dbReference type="SUPFAM" id="SSF48371">
    <property type="entry name" value="ARM repeat"/>
    <property type="match status" value="1"/>
</dbReference>
<feature type="region of interest" description="Disordered" evidence="6">
    <location>
        <begin position="1"/>
        <end position="23"/>
    </location>
</feature>
<dbReference type="InterPro" id="IPR032629">
    <property type="entry name" value="DCB_dom"/>
</dbReference>
<evidence type="ECO:0000259" key="7">
    <source>
        <dbReference type="PROSITE" id="PS50190"/>
    </source>
</evidence>
<dbReference type="Pfam" id="PF12783">
    <property type="entry name" value="Sec7-like_HUS"/>
    <property type="match status" value="1"/>
</dbReference>
<feature type="region of interest" description="Disordered" evidence="6">
    <location>
        <begin position="2017"/>
        <end position="2041"/>
    </location>
</feature>
<dbReference type="Pfam" id="PF01369">
    <property type="entry name" value="Sec7"/>
    <property type="match status" value="1"/>
</dbReference>
<evidence type="ECO:0000256" key="4">
    <source>
        <dbReference type="ARBA" id="ARBA00023136"/>
    </source>
</evidence>
<dbReference type="GO" id="GO:0005085">
    <property type="term" value="F:guanyl-nucleotide exchange factor activity"/>
    <property type="evidence" value="ECO:0007669"/>
    <property type="project" value="InterPro"/>
</dbReference>
<gene>
    <name evidence="8" type="ORF">FGG08_005096</name>
</gene>
<feature type="compositionally biased region" description="Polar residues" evidence="6">
    <location>
        <begin position="1224"/>
        <end position="1233"/>
    </location>
</feature>
<feature type="compositionally biased region" description="Polar residues" evidence="6">
    <location>
        <begin position="780"/>
        <end position="790"/>
    </location>
</feature>
<feature type="compositionally biased region" description="Low complexity" evidence="6">
    <location>
        <begin position="791"/>
        <end position="804"/>
    </location>
</feature>
<dbReference type="OrthoDB" id="18431at2759"/>
<sequence length="2041" mass="227740">MTETTHHAIPTPNGHNNVKGEGAPINLSVDKEELVSGRDWMHIKMSDAEAGSQDGDTEAEKGETGYSSTLGGNAQDFDLNGIPDASAGGISVPETPTISVQLPEDSRHKDLPPIPTEGHTSDSSESRTQPPDRKSSRHFSRASRTSTTPEPPQHRSGSQPTTATDGTQSLTTLSSMVFVVSALENIAASKEARKRRQLGESVQRALAAIKQSDPHLPDPEVIFEPLQLATLANSIPLATTALDCIGKLISYSYFCVPSTPNASQTANAEEEPLLIERAIETICECFQGEATPVEVQLQIIKSLLAAVLNDKIVVHGAGLLKAVRQTYNIFLLSKSSANQQIAQGTLTQMVGTVFERVKTRLAMKDARLNLSKLNRGTENQSEVTLDASNSAVDGDGTATEGSADAASEATSTIASESPAKRPTGEKITLQSFENRKSFDDERINENAPTMVTRLKPQKPLRASSGQSQQAASPMEDDDSTAEEEEDEIYIKDAFLVFRAMCKLSIKTLPAEQLLDLKSHGMRSKLLSLHLIHSILKNHMLVFTSPLSTIRSSNSNEPTSFVQAVKQYLCLSLSRNGASSVNRVFEVGCEIFWLMLKNMRDMLKKEIEVFLKEIYFAILDKRNAPVAQKQHLMGVLERLCADPRALVEIYLNYDCDRTALDNMFQRMIEHLSRISSASVNVTTLQHQHYLEQQQKAPNMAPEWQNLGTLPPSLATSNINNIQDSESAFPIEYALKHQSLECLVETLRSLVNWSQQGIADATARLQESRSRESMDDSRESLENPNSISTPKIPSSETPTGPSTPVTQFADDPNQLEKAKQRKTALINGIKQFNYKPKRGIKTLLDEGFIRTNSPEDIARFLLQNDRLDKKMIGEYLGEGEPQNIAIMHAFVDAMDFSKTRFVDALRRFLQSFRLPGEAQKIDRFMLKFAERYITGNPNAFANADTAYVLAYSVIMLNTDQHSSKLKGRRMTKEDFIKNNRGINDSADLPDEYLGGIFDEIAGNEIVLDTERDSAAALGLTAQTTGIAANIGQALATVGRDLQREAYVQASEEMSNKTEQLFRSLLRAQRRNASKPTLSRFIPASSFRHVGPMFEVTWMSFLSGLSGQAQDTQDLETIRLCMEGLKLSIRIACLFELDTPRVAFVSALAKFTNLNNLSEMMPKNVEALKVLLEVAQIDGNCLGGSWRDVLTCISQLERFQLISGGVDEGFVPDVSQARIVHQERPESASSRKSIQSGRPRKARPAADNKSGSRNTKYLPDVAQESRSREVIIAVDRIFANTGNLSGGAIVHFVRALSEVSWQEIQSSGESESPRTFSLQKLVEISYYNMNRVRFEWAALWQILGEHFNQVGCHTNPTVVYFALDSLRQLSMRFMEIEELPGFKFQKDFLKPFEHVMANSSVVAVKDMVLRCLIQMIQARGNNIRSGWRTMFGVFTVAAREPYEGIVNLAFDNVTQIYNTRFGIVISQGAFADLVVCLTEFSKNQKFQKKSLQAIETLKSTIPKMLKTPECPLSRVNDTNNDGSKQTTQTPPKQLARTTNEEQFWFPVLFAFHDVLMTGDDLEVRSRALTYLFESLHKYGGDFPPDFWDMLWRQLLYPIFMVLKSKSEMSKVLNHEELSVWLSTTMIQALRNMIALFTHYFESLEYMLDRFLDLLTLCICQENDTIARIGSNCLQQLILQNVTKFEPKHWTKIVGAFVELFDRTTAYQLFSAATSSSGSSFSSHSAKTPTQTEGFSNDLQLTTTPAEEDPPMSVGTENSLKINGLPLSSGPAVMAEDMDNAGESGRHANSPGQKQIASELEDYKPQAGIQQQPVVVTAARRRFFNKIITKCVLQLLMIETVNELFSNDTVYAQIPSPELLRLMAVLKKSFLFGKKFNADKELRMRLWREGFMKQPPNLLKQESGSAATYVSILLRMYHDEGAERKRSRSETEAALIPLCEDIIRSYTLLDEETQQRNIMAWRPVVVDVMEGYTNFPREGFEKHIEKFYPLAVDLLCRDLGVDVRLALLGLLRRIGEIRMGMSPAATPTTPTSSGTFNGRRTSRGR</sequence>
<dbReference type="Pfam" id="PF20252">
    <property type="entry name" value="BIG2_C"/>
    <property type="match status" value="1"/>
</dbReference>
<dbReference type="EMBL" id="JAGHQL010000114">
    <property type="protein sequence ID" value="KAH0538322.1"/>
    <property type="molecule type" value="Genomic_DNA"/>
</dbReference>
<feature type="region of interest" description="Disordered" evidence="6">
    <location>
        <begin position="1711"/>
        <end position="1754"/>
    </location>
</feature>
<feature type="region of interest" description="Disordered" evidence="6">
    <location>
        <begin position="1768"/>
        <end position="1791"/>
    </location>
</feature>
<feature type="region of interest" description="Disordered" evidence="6">
    <location>
        <begin position="1505"/>
        <end position="1531"/>
    </location>
</feature>
<protein>
    <recommendedName>
        <fullName evidence="7">SEC7 domain-containing protein</fullName>
    </recommendedName>
</protein>
<feature type="compositionally biased region" description="Polar residues" evidence="6">
    <location>
        <begin position="1512"/>
        <end position="1531"/>
    </location>
</feature>
<organism evidence="8 9">
    <name type="scientific">Glutinoglossum americanum</name>
    <dbReference type="NCBI Taxonomy" id="1670608"/>
    <lineage>
        <taxon>Eukaryota</taxon>
        <taxon>Fungi</taxon>
        <taxon>Dikarya</taxon>
        <taxon>Ascomycota</taxon>
        <taxon>Pezizomycotina</taxon>
        <taxon>Geoglossomycetes</taxon>
        <taxon>Geoglossales</taxon>
        <taxon>Geoglossaceae</taxon>
        <taxon>Glutinoglossum</taxon>
    </lineage>
</organism>
<dbReference type="Gene3D" id="1.10.220.20">
    <property type="match status" value="1"/>
</dbReference>
<dbReference type="Gene3D" id="1.10.1000.11">
    <property type="entry name" value="Arf Nucleotide-binding Site Opener,domain 2"/>
    <property type="match status" value="1"/>
</dbReference>
<dbReference type="GO" id="GO:0032012">
    <property type="term" value="P:regulation of ARF protein signal transduction"/>
    <property type="evidence" value="ECO:0007669"/>
    <property type="project" value="InterPro"/>
</dbReference>
<evidence type="ECO:0000256" key="2">
    <source>
        <dbReference type="ARBA" id="ARBA00022490"/>
    </source>
</evidence>
<dbReference type="CDD" id="cd00171">
    <property type="entry name" value="Sec7"/>
    <property type="match status" value="1"/>
</dbReference>
<dbReference type="InterPro" id="IPR000904">
    <property type="entry name" value="Sec7_dom"/>
</dbReference>
<accession>A0A9P8L247</accession>
<dbReference type="PANTHER" id="PTHR10663:SF375">
    <property type="entry name" value="LD29171P"/>
    <property type="match status" value="1"/>
</dbReference>
<dbReference type="Proteomes" id="UP000698800">
    <property type="component" value="Unassembled WGS sequence"/>
</dbReference>
<feature type="compositionally biased region" description="Acidic residues" evidence="6">
    <location>
        <begin position="474"/>
        <end position="483"/>
    </location>
</feature>
<evidence type="ECO:0000256" key="1">
    <source>
        <dbReference type="ARBA" id="ARBA00022448"/>
    </source>
</evidence>
<evidence type="ECO:0000313" key="8">
    <source>
        <dbReference type="EMBL" id="KAH0538322.1"/>
    </source>
</evidence>
<keyword evidence="2" id="KW-0963">Cytoplasm</keyword>
<dbReference type="FunFam" id="1.10.220.20:FF:000002">
    <property type="entry name" value="Brefeldin A-inhibited guanine nucleotide-exchange protein 1"/>
    <property type="match status" value="1"/>
</dbReference>
<dbReference type="PROSITE" id="PS50190">
    <property type="entry name" value="SEC7"/>
    <property type="match status" value="1"/>
</dbReference>
<proteinExistence type="predicted"/>
<evidence type="ECO:0000256" key="6">
    <source>
        <dbReference type="SAM" id="MobiDB-lite"/>
    </source>
</evidence>
<dbReference type="SUPFAM" id="SSF48425">
    <property type="entry name" value="Sec7 domain"/>
    <property type="match status" value="1"/>
</dbReference>
<feature type="region of interest" description="Disordered" evidence="6">
    <location>
        <begin position="1217"/>
        <end position="1256"/>
    </location>
</feature>
<keyword evidence="4" id="KW-0472">Membrane</keyword>
<feature type="compositionally biased region" description="Polar residues" evidence="6">
    <location>
        <begin position="1723"/>
        <end position="1741"/>
    </location>
</feature>
<feature type="compositionally biased region" description="Polar residues" evidence="6">
    <location>
        <begin position="155"/>
        <end position="167"/>
    </location>
</feature>
<dbReference type="FunFam" id="1.10.1000.11:FF:000003">
    <property type="entry name" value="Brefeldin A-inhibited guanine nucleotide-exchange protein 1"/>
    <property type="match status" value="1"/>
</dbReference>
<feature type="region of interest" description="Disordered" evidence="6">
    <location>
        <begin position="46"/>
        <end position="167"/>
    </location>
</feature>
<dbReference type="Pfam" id="PF09324">
    <property type="entry name" value="Sec7-like_HDS"/>
    <property type="match status" value="1"/>
</dbReference>
<reference evidence="8" key="1">
    <citation type="submission" date="2021-03" db="EMBL/GenBank/DDBJ databases">
        <title>Comparative genomics and phylogenomic investigation of the class Geoglossomycetes provide insights into ecological specialization and systematics.</title>
        <authorList>
            <person name="Melie T."/>
            <person name="Pirro S."/>
            <person name="Miller A.N."/>
            <person name="Quandt A."/>
        </authorList>
    </citation>
    <scope>NUCLEOTIDE SEQUENCE</scope>
    <source>
        <strain evidence="8">GBOQ0MN5Z8</strain>
    </source>
</reference>
<name>A0A9P8L247_9PEZI</name>
<feature type="region of interest" description="Disordered" evidence="6">
    <location>
        <begin position="761"/>
        <end position="807"/>
    </location>
</feature>
<dbReference type="InterPro" id="IPR016024">
    <property type="entry name" value="ARM-type_fold"/>
</dbReference>
<feature type="region of interest" description="Disordered" evidence="6">
    <location>
        <begin position="374"/>
        <end position="483"/>
    </location>
</feature>
<feature type="compositionally biased region" description="Low complexity" evidence="6">
    <location>
        <begin position="393"/>
        <end position="417"/>
    </location>
</feature>
<feature type="compositionally biased region" description="Basic and acidic residues" evidence="6">
    <location>
        <begin position="119"/>
        <end position="134"/>
    </location>
</feature>
<dbReference type="GO" id="GO:0015031">
    <property type="term" value="P:protein transport"/>
    <property type="evidence" value="ECO:0007669"/>
    <property type="project" value="UniProtKB-KW"/>
</dbReference>
<evidence type="ECO:0000256" key="3">
    <source>
        <dbReference type="ARBA" id="ARBA00022927"/>
    </source>
</evidence>
<feature type="compositionally biased region" description="Low complexity" evidence="6">
    <location>
        <begin position="2017"/>
        <end position="2031"/>
    </location>
</feature>
<feature type="compositionally biased region" description="Low complexity" evidence="6">
    <location>
        <begin position="1711"/>
        <end position="1722"/>
    </location>
</feature>
<feature type="compositionally biased region" description="Basic and acidic residues" evidence="6">
    <location>
        <begin position="764"/>
        <end position="779"/>
    </location>
</feature>
<evidence type="ECO:0000313" key="9">
    <source>
        <dbReference type="Proteomes" id="UP000698800"/>
    </source>
</evidence>
<feature type="compositionally biased region" description="Polar residues" evidence="6">
    <location>
        <begin position="374"/>
        <end position="391"/>
    </location>
</feature>
<feature type="compositionally biased region" description="Low complexity" evidence="6">
    <location>
        <begin position="462"/>
        <end position="472"/>
    </location>
</feature>
<comment type="caution">
    <text evidence="8">The sequence shown here is derived from an EMBL/GenBank/DDBJ whole genome shotgun (WGS) entry which is preliminary data.</text>
</comment>
<dbReference type="InterPro" id="IPR023394">
    <property type="entry name" value="Sec7_C_sf"/>
</dbReference>
<dbReference type="Pfam" id="PF16213">
    <property type="entry name" value="DCB"/>
    <property type="match status" value="1"/>
</dbReference>
<dbReference type="InterPro" id="IPR015403">
    <property type="entry name" value="Mon2/Sec7/BIG1-like_HDS"/>
</dbReference>
<dbReference type="InterPro" id="IPR046455">
    <property type="entry name" value="Sec7/BIG1-like_C"/>
</dbReference>
<evidence type="ECO:0000256" key="5">
    <source>
        <dbReference type="ARBA" id="ARBA00060451"/>
    </source>
</evidence>
<feature type="compositionally biased region" description="Basic and acidic residues" evidence="6">
    <location>
        <begin position="433"/>
        <end position="444"/>
    </location>
</feature>
<feature type="domain" description="SEC7" evidence="7">
    <location>
        <begin position="812"/>
        <end position="1001"/>
    </location>
</feature>
<dbReference type="InterPro" id="IPR032691">
    <property type="entry name" value="Mon2/Sec7/BIG1-like_HUS"/>
</dbReference>
<dbReference type="GO" id="GO:0030663">
    <property type="term" value="C:COPI-coated vesicle membrane"/>
    <property type="evidence" value="ECO:0007669"/>
    <property type="project" value="UniProtKB-SubCell"/>
</dbReference>
<keyword evidence="1" id="KW-0813">Transport</keyword>
<keyword evidence="3" id="KW-0653">Protein transport</keyword>